<feature type="coiled-coil region" evidence="1">
    <location>
        <begin position="41"/>
        <end position="68"/>
    </location>
</feature>
<dbReference type="GO" id="GO:0035082">
    <property type="term" value="P:axoneme assembly"/>
    <property type="evidence" value="ECO:0007669"/>
    <property type="project" value="InterPro"/>
</dbReference>
<reference evidence="3 4" key="1">
    <citation type="journal article" date="2024" name="Nat. Commun.">
        <title>Phylogenomics reveals the evolutionary origins of lichenization in chlorophyte algae.</title>
        <authorList>
            <person name="Puginier C."/>
            <person name="Libourel C."/>
            <person name="Otte J."/>
            <person name="Skaloud P."/>
            <person name="Haon M."/>
            <person name="Grisel S."/>
            <person name="Petersen M."/>
            <person name="Berrin J.G."/>
            <person name="Delaux P.M."/>
            <person name="Dal Grande F."/>
            <person name="Keller J."/>
        </authorList>
    </citation>
    <scope>NUCLEOTIDE SEQUENCE [LARGE SCALE GENOMIC DNA]</scope>
    <source>
        <strain evidence="3 4">SAG 2145</strain>
    </source>
</reference>
<dbReference type="PANTHER" id="PTHR16275:SF8">
    <property type="entry name" value="COILED-COIL DOMAIN-CONTAINING PROTEIN 40"/>
    <property type="match status" value="1"/>
</dbReference>
<feature type="coiled-coil region" evidence="1">
    <location>
        <begin position="273"/>
        <end position="398"/>
    </location>
</feature>
<comment type="caution">
    <text evidence="3">The sequence shown here is derived from an EMBL/GenBank/DDBJ whole genome shotgun (WGS) entry which is preliminary data.</text>
</comment>
<dbReference type="EMBL" id="JALJOS010000040">
    <property type="protein sequence ID" value="KAK9821181.1"/>
    <property type="molecule type" value="Genomic_DNA"/>
</dbReference>
<gene>
    <name evidence="3" type="ORF">WJX74_006086</name>
</gene>
<dbReference type="Proteomes" id="UP001438707">
    <property type="component" value="Unassembled WGS sequence"/>
</dbReference>
<feature type="region of interest" description="Disordered" evidence="2">
    <location>
        <begin position="1"/>
        <end position="25"/>
    </location>
</feature>
<feature type="coiled-coil region" evidence="1">
    <location>
        <begin position="633"/>
        <end position="688"/>
    </location>
</feature>
<feature type="coiled-coil region" evidence="1">
    <location>
        <begin position="756"/>
        <end position="790"/>
    </location>
</feature>
<sequence>MESAAIFPGSEQLALPQSQMPEETPEQKALAQLPAGHPLLARAQEALKQQLSATKLRLEEELREKQNILKAGVIPALTRCLLTLQKTDQKREDVGVELYGYQQQLAKLQLGFEKAQDQCVVISKVRRTLEEQLNQLKKAATSEIDFTQKERQKVDDFQSETDKLAASLKNIEKYNEEMKGEIAVTKRATYAAEQAVQTAEKGKKEQDFLIEALHAQIRAQQSAAQLNAARYTAQQHETRAARELLTEAASDMETVNFEKKGLLAQWQASLLGLQRRDEALQAAEDAIRQVQEQEREVQNETAAFKRQTARAEVEGQRLAALLDRASKDAQQLQGKADAMHAKQEMIKDTQERLQQSLIHTEKELQQARIEGKSLQTDRSTVEKECSQVAQEIKAFEQQILERLRDQTTAEKGAQKAATDTQRLRKAVAAEEMRSLQVQNDLARTEVDIVDTESRKSRLQEAVTQQEGDLQTRMESVAKAEAAIKRTNGEIERRTKEIVMLNRKYEKLVANMEPGEHVGPLEATINNLIREIARKGDENRDLQRRWMSQQLELIGLQTAAARDAEALQQLRAEHSVLSARRARLLSQQENTAKDVKQLEKKLTGLHADMGRFNALIATHKELQTMLSHDAFNLERRIANELQGLEEESASIQSNIDQGHEDKRSILADIVKAEREVMLWERKIQLKREMQAALDPTVGADVVGAMQKEVHRMQLRQNDLALQQEKLLNELERGIAKRDTISIKGRATEARNQPELTEATLKRSLADMERKVKETRRQLHSLDAQLSELDMQRTLLVDHITAASQACGQARQQEGILRASVEASLTDKHKALLLTTAWQKATKRLEEAAAGKYKIRADPAAVEGELNKAFQKEQEIRAAVQHLSEVMPEHHQALKRVLFHSSTAVPVPLAVA</sequence>
<keyword evidence="4" id="KW-1185">Reference proteome</keyword>
<accession>A0AAW1QJB9</accession>
<proteinExistence type="predicted"/>
<protein>
    <recommendedName>
        <fullName evidence="5">Coiled-coil domain-containing protein 40</fullName>
    </recommendedName>
</protein>
<name>A0AAW1QJB9_9CHLO</name>
<feature type="coiled-coil region" evidence="1">
    <location>
        <begin position="441"/>
        <end position="600"/>
    </location>
</feature>
<dbReference type="GO" id="GO:0005737">
    <property type="term" value="C:cytoplasm"/>
    <property type="evidence" value="ECO:0007669"/>
    <property type="project" value="TreeGrafter"/>
</dbReference>
<evidence type="ECO:0008006" key="5">
    <source>
        <dbReference type="Google" id="ProtNLM"/>
    </source>
</evidence>
<evidence type="ECO:0000256" key="1">
    <source>
        <dbReference type="SAM" id="Coils"/>
    </source>
</evidence>
<feature type="coiled-coil region" evidence="1">
    <location>
        <begin position="130"/>
        <end position="177"/>
    </location>
</feature>
<evidence type="ECO:0000256" key="2">
    <source>
        <dbReference type="SAM" id="MobiDB-lite"/>
    </source>
</evidence>
<dbReference type="PANTHER" id="PTHR16275">
    <property type="entry name" value="COILED-COIL DOMAIN-CONTAINING PROTEIN 40"/>
    <property type="match status" value="1"/>
</dbReference>
<keyword evidence="1" id="KW-0175">Coiled coil</keyword>
<dbReference type="InterPro" id="IPR037386">
    <property type="entry name" value="CCDC40"/>
</dbReference>
<evidence type="ECO:0000313" key="3">
    <source>
        <dbReference type="EMBL" id="KAK9821181.1"/>
    </source>
</evidence>
<organism evidence="3 4">
    <name type="scientific">Apatococcus lobatus</name>
    <dbReference type="NCBI Taxonomy" id="904363"/>
    <lineage>
        <taxon>Eukaryota</taxon>
        <taxon>Viridiplantae</taxon>
        <taxon>Chlorophyta</taxon>
        <taxon>core chlorophytes</taxon>
        <taxon>Trebouxiophyceae</taxon>
        <taxon>Chlorellales</taxon>
        <taxon>Chlorellaceae</taxon>
        <taxon>Apatococcus</taxon>
    </lineage>
</organism>
<dbReference type="AlphaFoldDB" id="A0AAW1QJB9"/>
<evidence type="ECO:0000313" key="4">
    <source>
        <dbReference type="Proteomes" id="UP001438707"/>
    </source>
</evidence>